<feature type="region of interest" description="Disordered" evidence="15">
    <location>
        <begin position="446"/>
        <end position="551"/>
    </location>
</feature>
<dbReference type="EC" id="5.2.1.8" evidence="3 12"/>
<comment type="subcellular location">
    <subcellularLocation>
        <location evidence="12">Cytoplasm</location>
    </subcellularLocation>
    <text evidence="12">About half TF is bound to the ribosome near the polypeptide exit tunnel while the other half is free in the cytoplasm.</text>
</comment>
<comment type="domain">
    <text evidence="12">Consists of 3 domains; the N-terminus binds the ribosome, the middle domain has PPIase activity, while the C-terminus has intrinsic chaperone activity on its own.</text>
</comment>
<dbReference type="InterPro" id="IPR027304">
    <property type="entry name" value="Trigger_fact/SurA_dom_sf"/>
</dbReference>
<dbReference type="GO" id="GO:0051301">
    <property type="term" value="P:cell division"/>
    <property type="evidence" value="ECO:0007669"/>
    <property type="project" value="UniProtKB-KW"/>
</dbReference>
<comment type="caution">
    <text evidence="17">The sequence shown here is derived from an EMBL/GenBank/DDBJ whole genome shotgun (WGS) entry which is preliminary data.</text>
</comment>
<dbReference type="RefSeq" id="WP_066713071.1">
    <property type="nucleotide sequence ID" value="NZ_NWVC01000001.1"/>
</dbReference>
<keyword evidence="8 12" id="KW-0413">Isomerase</keyword>
<dbReference type="AlphaFoldDB" id="A0A2A4ICY3"/>
<evidence type="ECO:0000256" key="6">
    <source>
        <dbReference type="ARBA" id="ARBA00023110"/>
    </source>
</evidence>
<dbReference type="SUPFAM" id="SSF54534">
    <property type="entry name" value="FKBP-like"/>
    <property type="match status" value="1"/>
</dbReference>
<dbReference type="PANTHER" id="PTHR30560">
    <property type="entry name" value="TRIGGER FACTOR CHAPERONE AND PEPTIDYL-PROLYL CIS/TRANS ISOMERASE"/>
    <property type="match status" value="1"/>
</dbReference>
<feature type="domain" description="PPIase FKBP-type" evidence="16">
    <location>
        <begin position="163"/>
        <end position="246"/>
    </location>
</feature>
<feature type="compositionally biased region" description="Basic residues" evidence="15">
    <location>
        <begin position="484"/>
        <end position="494"/>
    </location>
</feature>
<comment type="similarity">
    <text evidence="2 12 14">Belongs to the FKBP-type PPIase family. Tig subfamily.</text>
</comment>
<evidence type="ECO:0000313" key="18">
    <source>
        <dbReference type="Proteomes" id="UP000218323"/>
    </source>
</evidence>
<keyword evidence="9 12" id="KW-0131">Cell cycle</keyword>
<evidence type="ECO:0000256" key="13">
    <source>
        <dbReference type="PROSITE-ProRule" id="PRU00277"/>
    </source>
</evidence>
<evidence type="ECO:0000256" key="7">
    <source>
        <dbReference type="ARBA" id="ARBA00023186"/>
    </source>
</evidence>
<dbReference type="GO" id="GO:0005737">
    <property type="term" value="C:cytoplasm"/>
    <property type="evidence" value="ECO:0007669"/>
    <property type="project" value="UniProtKB-SubCell"/>
</dbReference>
<organism evidence="17 18">
    <name type="scientific">Sphingomonas adhaesiva</name>
    <dbReference type="NCBI Taxonomy" id="28212"/>
    <lineage>
        <taxon>Bacteria</taxon>
        <taxon>Pseudomonadati</taxon>
        <taxon>Pseudomonadota</taxon>
        <taxon>Alphaproteobacteria</taxon>
        <taxon>Sphingomonadales</taxon>
        <taxon>Sphingomonadaceae</taxon>
        <taxon>Sphingomonas</taxon>
    </lineage>
</organism>
<dbReference type="GO" id="GO:0043335">
    <property type="term" value="P:protein unfolding"/>
    <property type="evidence" value="ECO:0007669"/>
    <property type="project" value="TreeGrafter"/>
</dbReference>
<gene>
    <name evidence="12" type="primary">tig</name>
    <name evidence="17" type="ORF">COA07_03515</name>
</gene>
<keyword evidence="12" id="KW-0963">Cytoplasm</keyword>
<dbReference type="InterPro" id="IPR008881">
    <property type="entry name" value="Trigger_fac_ribosome-bd_bac"/>
</dbReference>
<dbReference type="GO" id="GO:0051083">
    <property type="term" value="P:'de novo' cotranslational protein folding"/>
    <property type="evidence" value="ECO:0007669"/>
    <property type="project" value="TreeGrafter"/>
</dbReference>
<dbReference type="HAMAP" id="MF_00303">
    <property type="entry name" value="Trigger_factor_Tig"/>
    <property type="match status" value="1"/>
</dbReference>
<feature type="compositionally biased region" description="Low complexity" evidence="15">
    <location>
        <begin position="520"/>
        <end position="537"/>
    </location>
</feature>
<dbReference type="GO" id="GO:0043022">
    <property type="term" value="F:ribosome binding"/>
    <property type="evidence" value="ECO:0007669"/>
    <property type="project" value="TreeGrafter"/>
</dbReference>
<dbReference type="PANTHER" id="PTHR30560:SF3">
    <property type="entry name" value="TRIGGER FACTOR-LIKE PROTEIN TIG, CHLOROPLASTIC"/>
    <property type="match status" value="1"/>
</dbReference>
<dbReference type="Pfam" id="PF05698">
    <property type="entry name" value="Trigger_C"/>
    <property type="match status" value="1"/>
</dbReference>
<dbReference type="GO" id="GO:0003755">
    <property type="term" value="F:peptidyl-prolyl cis-trans isomerase activity"/>
    <property type="evidence" value="ECO:0007669"/>
    <property type="project" value="UniProtKB-UniRule"/>
</dbReference>
<dbReference type="PROSITE" id="PS50059">
    <property type="entry name" value="FKBP_PPIASE"/>
    <property type="match status" value="1"/>
</dbReference>
<dbReference type="Proteomes" id="UP000218323">
    <property type="component" value="Unassembled WGS sequence"/>
</dbReference>
<name>A0A2A4ICY3_9SPHN</name>
<keyword evidence="5 12" id="KW-0132">Cell division</keyword>
<evidence type="ECO:0000256" key="4">
    <source>
        <dbReference type="ARBA" id="ARBA00016902"/>
    </source>
</evidence>
<evidence type="ECO:0000313" key="17">
    <source>
        <dbReference type="EMBL" id="PCG16026.1"/>
    </source>
</evidence>
<keyword evidence="18" id="KW-1185">Reference proteome</keyword>
<dbReference type="InterPro" id="IPR001179">
    <property type="entry name" value="PPIase_FKBP_dom"/>
</dbReference>
<evidence type="ECO:0000256" key="10">
    <source>
        <dbReference type="ARBA" id="ARBA00024849"/>
    </source>
</evidence>
<comment type="function">
    <text evidence="10 12">Involved in protein export. Acts as a chaperone by maintaining the newly synthesized protein in an open conformation. Functions as a peptidyl-prolyl cis-trans isomerase.</text>
</comment>
<dbReference type="GO" id="GO:0044183">
    <property type="term" value="F:protein folding chaperone"/>
    <property type="evidence" value="ECO:0007669"/>
    <property type="project" value="TreeGrafter"/>
</dbReference>
<dbReference type="Gene3D" id="1.10.3120.10">
    <property type="entry name" value="Trigger factor, C-terminal domain"/>
    <property type="match status" value="1"/>
</dbReference>
<proteinExistence type="inferred from homology"/>
<dbReference type="Gene3D" id="3.10.50.40">
    <property type="match status" value="1"/>
</dbReference>
<protein>
    <recommendedName>
        <fullName evidence="4 12">Trigger factor</fullName>
        <shortName evidence="12">TF</shortName>
        <ecNumber evidence="3 12">5.2.1.8</ecNumber>
    </recommendedName>
    <alternativeName>
        <fullName evidence="11 12">PPIase</fullName>
    </alternativeName>
</protein>
<accession>A0A2A4ICY3</accession>
<dbReference type="InterPro" id="IPR037041">
    <property type="entry name" value="Trigger_fac_C_sf"/>
</dbReference>
<dbReference type="NCBIfam" id="TIGR00115">
    <property type="entry name" value="tig"/>
    <property type="match status" value="1"/>
</dbReference>
<evidence type="ECO:0000256" key="11">
    <source>
        <dbReference type="ARBA" id="ARBA00029986"/>
    </source>
</evidence>
<dbReference type="Pfam" id="PF05697">
    <property type="entry name" value="Trigger_N"/>
    <property type="match status" value="1"/>
</dbReference>
<dbReference type="InterPro" id="IPR046357">
    <property type="entry name" value="PPIase_dom_sf"/>
</dbReference>
<dbReference type="InterPro" id="IPR008880">
    <property type="entry name" value="Trigger_fac_C"/>
</dbReference>
<evidence type="ECO:0000256" key="14">
    <source>
        <dbReference type="RuleBase" id="RU003914"/>
    </source>
</evidence>
<dbReference type="Gene3D" id="3.30.70.1050">
    <property type="entry name" value="Trigger factor ribosome-binding domain"/>
    <property type="match status" value="1"/>
</dbReference>
<evidence type="ECO:0000256" key="12">
    <source>
        <dbReference type="HAMAP-Rule" id="MF_00303"/>
    </source>
</evidence>
<keyword evidence="6 12" id="KW-0697">Rotamase</keyword>
<sequence length="551" mass="59614">MQTVETLNEGLKRAYTLTIPASAIEARVDAEIKRVAPQMRMPGFRPGKVPANLVRKMHGDAMLQEALNTSIQDGIQSLIADKQLRPAVQPSVELVEGYAPGKDAELKVELEVLPQVPAPAIDNLKLERLTVPVDDAAVDAQLQKFADQQKRWDDAGDKAAETGDLVTVDFVGKTMDGVAFDGGTGTDMAVEIGAGRLIPGFEDQVVGAKAGEERQIKVTFPADYGAKELAGKDATFDLTIKSVKTAGESVIDEELATSLGLESLDQLKGLLKGQIEQEHNGLTRTYMKRKLLDQLAEGHDFDVPPSMVEAEFSQIWQQLQHEATHEPDPEAALKEMEAEREDYRKIAERRVRLGLLLSEIGQANGVEVSQQEMQRLLMQAAQQYGPEDRQRFIQYVQQDPMAAAQLRAPLYEDKVVDFLFDKAEVTDRETTREELEAAIESEDGFATGTHHHDHDNHKPKQTKAKKAAASDKADAAEGDAPAKPAKKAAAKKPAAKGEDAAVEPTEADAAPAKKPRAKKAAAPAEGEAAPAAEAAPAKKPRAKKAAGGDAE</sequence>
<evidence type="ECO:0000256" key="8">
    <source>
        <dbReference type="ARBA" id="ARBA00023235"/>
    </source>
</evidence>
<evidence type="ECO:0000256" key="5">
    <source>
        <dbReference type="ARBA" id="ARBA00022618"/>
    </source>
</evidence>
<evidence type="ECO:0000256" key="3">
    <source>
        <dbReference type="ARBA" id="ARBA00013194"/>
    </source>
</evidence>
<dbReference type="SUPFAM" id="SSF109998">
    <property type="entry name" value="Triger factor/SurA peptide-binding domain-like"/>
    <property type="match status" value="1"/>
</dbReference>
<dbReference type="EMBL" id="NWVC01000001">
    <property type="protein sequence ID" value="PCG16026.1"/>
    <property type="molecule type" value="Genomic_DNA"/>
</dbReference>
<evidence type="ECO:0000256" key="15">
    <source>
        <dbReference type="SAM" id="MobiDB-lite"/>
    </source>
</evidence>
<keyword evidence="7 12" id="KW-0143">Chaperone</keyword>
<dbReference type="GO" id="GO:0015031">
    <property type="term" value="P:protein transport"/>
    <property type="evidence" value="ECO:0007669"/>
    <property type="project" value="UniProtKB-UniRule"/>
</dbReference>
<evidence type="ECO:0000259" key="16">
    <source>
        <dbReference type="PROSITE" id="PS50059"/>
    </source>
</evidence>
<reference evidence="17 18" key="1">
    <citation type="submission" date="2017-09" db="EMBL/GenBank/DDBJ databases">
        <title>Sphingomonas adhaesiva DSM 7418, whole genome shotgun sequence.</title>
        <authorList>
            <person name="Feng G."/>
            <person name="Zhu H."/>
        </authorList>
    </citation>
    <scope>NUCLEOTIDE SEQUENCE [LARGE SCALE GENOMIC DNA]</scope>
    <source>
        <strain evidence="17 18">DSM 7418</strain>
    </source>
</reference>
<dbReference type="FunFam" id="3.10.50.40:FF:000001">
    <property type="entry name" value="Trigger factor"/>
    <property type="match status" value="1"/>
</dbReference>
<comment type="catalytic activity">
    <reaction evidence="1 12 13">
        <text>[protein]-peptidylproline (omega=180) = [protein]-peptidylproline (omega=0)</text>
        <dbReference type="Rhea" id="RHEA:16237"/>
        <dbReference type="Rhea" id="RHEA-COMP:10747"/>
        <dbReference type="Rhea" id="RHEA-COMP:10748"/>
        <dbReference type="ChEBI" id="CHEBI:83833"/>
        <dbReference type="ChEBI" id="CHEBI:83834"/>
        <dbReference type="EC" id="5.2.1.8"/>
    </reaction>
</comment>
<evidence type="ECO:0000256" key="1">
    <source>
        <dbReference type="ARBA" id="ARBA00000971"/>
    </source>
</evidence>
<evidence type="ECO:0000256" key="2">
    <source>
        <dbReference type="ARBA" id="ARBA00005464"/>
    </source>
</evidence>
<dbReference type="InterPro" id="IPR036611">
    <property type="entry name" value="Trigger_fac_ribosome-bd_sf"/>
</dbReference>
<dbReference type="InterPro" id="IPR005215">
    <property type="entry name" value="Trig_fac"/>
</dbReference>
<dbReference type="Pfam" id="PF00254">
    <property type="entry name" value="FKBP_C"/>
    <property type="match status" value="1"/>
</dbReference>
<dbReference type="SUPFAM" id="SSF102735">
    <property type="entry name" value="Trigger factor ribosome-binding domain"/>
    <property type="match status" value="1"/>
</dbReference>
<evidence type="ECO:0000256" key="9">
    <source>
        <dbReference type="ARBA" id="ARBA00023306"/>
    </source>
</evidence>